<accession>A0A448TUK5</accession>
<dbReference type="InterPro" id="IPR010393">
    <property type="entry name" value="DUF991_YecM-like"/>
</dbReference>
<proteinExistence type="predicted"/>
<reference evidence="1 2" key="1">
    <citation type="submission" date="2018-12" db="EMBL/GenBank/DDBJ databases">
        <authorList>
            <consortium name="Pathogen Informatics"/>
        </authorList>
    </citation>
    <scope>NUCLEOTIDE SEQUENCE [LARGE SCALE GENOMIC DNA]</scope>
    <source>
        <strain evidence="1 2">NCTC12871</strain>
    </source>
</reference>
<organism evidence="1 2">
    <name type="scientific">Actinobacillus delphinicola</name>
    <dbReference type="NCBI Taxonomy" id="51161"/>
    <lineage>
        <taxon>Bacteria</taxon>
        <taxon>Pseudomonadati</taxon>
        <taxon>Pseudomonadota</taxon>
        <taxon>Gammaproteobacteria</taxon>
        <taxon>Pasteurellales</taxon>
        <taxon>Pasteurellaceae</taxon>
        <taxon>Actinobacillus</taxon>
    </lineage>
</organism>
<dbReference type="EMBL" id="LR134510">
    <property type="protein sequence ID" value="VEJ09682.1"/>
    <property type="molecule type" value="Genomic_DNA"/>
</dbReference>
<dbReference type="Pfam" id="PF06185">
    <property type="entry name" value="YecM"/>
    <property type="match status" value="1"/>
</dbReference>
<gene>
    <name evidence="1" type="primary">yecM</name>
    <name evidence="1" type="ORF">NCTC12871_01164</name>
</gene>
<dbReference type="PANTHER" id="PTHR37519">
    <property type="match status" value="1"/>
</dbReference>
<evidence type="ECO:0000313" key="1">
    <source>
        <dbReference type="EMBL" id="VEJ09682.1"/>
    </source>
</evidence>
<sequence>MTIFLKNPEILFTFEEFQQKIMQLSQAMHLDLTEQEIDHLAIRVNEQDEAQKWLDLLLKYGTIISQNEVNGRPIYLIKLAMPITIFNNQVSVIELPFPKKIYPVTGWEHLEIVMPFLDKESIEDWEKRILTHYGWLDNESLKVKCSQPQVEGEQKPNPSIAVSFKESMHNHCCIKVHPYTIESIIEVLK</sequence>
<protein>
    <submittedName>
        <fullName evidence="1">Uncharacterized protein conserved in bacteria</fullName>
    </submittedName>
</protein>
<dbReference type="RefSeq" id="WP_126599822.1">
    <property type="nucleotide sequence ID" value="NZ_LR134510.1"/>
</dbReference>
<dbReference type="Gene3D" id="3.10.180.10">
    <property type="entry name" value="2,3-Dihydroxybiphenyl 1,2-Dioxygenase, domain 1"/>
    <property type="match status" value="1"/>
</dbReference>
<dbReference type="SUPFAM" id="SSF54593">
    <property type="entry name" value="Glyoxalase/Bleomycin resistance protein/Dihydroxybiphenyl dioxygenase"/>
    <property type="match status" value="1"/>
</dbReference>
<dbReference type="AlphaFoldDB" id="A0A448TUK5"/>
<dbReference type="Proteomes" id="UP000279799">
    <property type="component" value="Chromosome"/>
</dbReference>
<dbReference type="InterPro" id="IPR029068">
    <property type="entry name" value="Glyas_Bleomycin-R_OHBP_Dase"/>
</dbReference>
<keyword evidence="2" id="KW-1185">Reference proteome</keyword>
<dbReference type="OrthoDB" id="5689462at2"/>
<dbReference type="GO" id="GO:0005829">
    <property type="term" value="C:cytosol"/>
    <property type="evidence" value="ECO:0007669"/>
    <property type="project" value="TreeGrafter"/>
</dbReference>
<dbReference type="NCBIfam" id="NF008680">
    <property type="entry name" value="PRK11700.1-3"/>
    <property type="match status" value="1"/>
</dbReference>
<evidence type="ECO:0000313" key="2">
    <source>
        <dbReference type="Proteomes" id="UP000279799"/>
    </source>
</evidence>
<dbReference type="PANTHER" id="PTHR37519:SF1">
    <property type="entry name" value="DIHYDROXYBIPHENYL DIOXYGENASE DOMAIN-CONTAINING PROTEIN"/>
    <property type="match status" value="1"/>
</dbReference>
<dbReference type="KEGG" id="adp:NCTC12871_01164"/>
<name>A0A448TUK5_9PAST</name>